<keyword evidence="5 9" id="KW-0798">TonB box</keyword>
<dbReference type="SUPFAM" id="SSF56935">
    <property type="entry name" value="Porins"/>
    <property type="match status" value="1"/>
</dbReference>
<keyword evidence="13" id="KW-0675">Receptor</keyword>
<feature type="chain" id="PRO_5022852474" evidence="10">
    <location>
        <begin position="23"/>
        <end position="826"/>
    </location>
</feature>
<name>A0A5E8AB71_9SPHN</name>
<dbReference type="InterPro" id="IPR037066">
    <property type="entry name" value="Plug_dom_sf"/>
</dbReference>
<evidence type="ECO:0000256" key="2">
    <source>
        <dbReference type="ARBA" id="ARBA00022448"/>
    </source>
</evidence>
<keyword evidence="7 8" id="KW-0998">Cell outer membrane</keyword>
<evidence type="ECO:0000259" key="12">
    <source>
        <dbReference type="Pfam" id="PF07715"/>
    </source>
</evidence>
<keyword evidence="10" id="KW-0732">Signal</keyword>
<dbReference type="PANTHER" id="PTHR30069:SF39">
    <property type="entry name" value="BLL6183 PROTEIN"/>
    <property type="match status" value="1"/>
</dbReference>
<dbReference type="InterPro" id="IPR000531">
    <property type="entry name" value="Beta-barrel_TonB"/>
</dbReference>
<dbReference type="Proteomes" id="UP000326857">
    <property type="component" value="Unassembled WGS sequence"/>
</dbReference>
<dbReference type="Gene3D" id="2.170.130.10">
    <property type="entry name" value="TonB-dependent receptor, plug domain"/>
    <property type="match status" value="1"/>
</dbReference>
<dbReference type="PROSITE" id="PS52016">
    <property type="entry name" value="TONB_DEPENDENT_REC_3"/>
    <property type="match status" value="1"/>
</dbReference>
<reference evidence="13 14" key="1">
    <citation type="submission" date="2019-09" db="EMBL/GenBank/DDBJ databases">
        <authorList>
            <person name="Dittami M. S."/>
        </authorList>
    </citation>
    <scope>NUCLEOTIDE SEQUENCE [LARGE SCALE GENOMIC DNA]</scope>
    <source>
        <strain evidence="13">SPHINGO391</strain>
    </source>
</reference>
<protein>
    <submittedName>
        <fullName evidence="13">TonB-dependent receptor</fullName>
    </submittedName>
</protein>
<evidence type="ECO:0000256" key="10">
    <source>
        <dbReference type="SAM" id="SignalP"/>
    </source>
</evidence>
<comment type="similarity">
    <text evidence="8 9">Belongs to the TonB-dependent receptor family.</text>
</comment>
<dbReference type="Pfam" id="PF07715">
    <property type="entry name" value="Plug"/>
    <property type="match status" value="1"/>
</dbReference>
<keyword evidence="4 8" id="KW-0812">Transmembrane</keyword>
<evidence type="ECO:0000256" key="9">
    <source>
        <dbReference type="RuleBase" id="RU003357"/>
    </source>
</evidence>
<dbReference type="GO" id="GO:0009279">
    <property type="term" value="C:cell outer membrane"/>
    <property type="evidence" value="ECO:0007669"/>
    <property type="project" value="UniProtKB-SubCell"/>
</dbReference>
<dbReference type="InterPro" id="IPR036942">
    <property type="entry name" value="Beta-barrel_TonB_sf"/>
</dbReference>
<sequence>MKTRFRWLAGVALIVMPAAGHAQPQTQTGLSPEIIVTATPLSDVGEGTLPFPAQTTSDEEIEAAHATDITDYLKRMAGGVFVNDIQNNPLQPDINYRGFTASPLLGTPQGLSVYVDGVRVNQPFGDVVSWDLIPKSAIRSMTLVPGSNPLFGRNSLGGAISVRTKDGKSDPGVEIEASYGSFDRRTVEVQAGGNADSGFNWFLSSDYFAEDGWRDVSRSEAGQAFGKLGWSDTKTNVALSGSYAKTDLNGNGLQDQRLLERDRSSVYTYPDTTRNTAYLINLTGDHRFSDVLSFAGNAFFRSIRTRTFNGDINDDALGENLYQPSAAERAALTVAGYSGFPVAGETQANTPFPRWRCIANVLLNSEPNEKCNGLANRSNTRQREFGATGELTLKTPVGGGFNALTVGASYVNGRSVFVQSSQFGYLTPDRGIVPVIGAGAFADGTQDSEHAFDARVDLTGRTTTLSAYALDAFDVSRTLHVDLSARYDHTVVHNRDGLQPGGGTGSLDGDHKFDRVNPAIALRWSPTETFAIDAALAQTSRAPSAIELGCADPESPCRLPNALAGDPPLDQVVARTVETGINADLHGIALRLGAFRTVSRNDILFVADDTAGFGYFRNFGKTRRQGIDVDLAGDVGPVHLTGHYTLLDATYRNGETVDGSGNSSSEHVAPGFEGEIDIEKGDRVPLIPRHILKAGARWKPVEMLSLSADMIAISGVYARGNENNEHEPDGVYYLGEGKTDAYAVVNFGAEIRPARQLTIFAQLNNAFDKRYATAAQLGATGFDASGNFVARPFAGPVIDGERPLASSTFYAPGAPRSIQVGAKVRF</sequence>
<comment type="subcellular location">
    <subcellularLocation>
        <location evidence="1 8">Cell outer membrane</location>
        <topology evidence="1 8">Multi-pass membrane protein</topology>
    </subcellularLocation>
</comment>
<keyword evidence="3 8" id="KW-1134">Transmembrane beta strand</keyword>
<dbReference type="GO" id="GO:0044718">
    <property type="term" value="P:siderophore transmembrane transport"/>
    <property type="evidence" value="ECO:0007669"/>
    <property type="project" value="TreeGrafter"/>
</dbReference>
<evidence type="ECO:0000256" key="4">
    <source>
        <dbReference type="ARBA" id="ARBA00022692"/>
    </source>
</evidence>
<feature type="domain" description="TonB-dependent receptor plug" evidence="12">
    <location>
        <begin position="49"/>
        <end position="159"/>
    </location>
</feature>
<feature type="domain" description="TonB-dependent receptor-like beta-barrel" evidence="11">
    <location>
        <begin position="228"/>
        <end position="765"/>
    </location>
</feature>
<evidence type="ECO:0000256" key="8">
    <source>
        <dbReference type="PROSITE-ProRule" id="PRU01360"/>
    </source>
</evidence>
<dbReference type="Pfam" id="PF00593">
    <property type="entry name" value="TonB_dep_Rec_b-barrel"/>
    <property type="match status" value="1"/>
</dbReference>
<keyword evidence="6 8" id="KW-0472">Membrane</keyword>
<accession>A0A5E8AB71</accession>
<keyword evidence="2 8" id="KW-0813">Transport</keyword>
<dbReference type="InterPro" id="IPR012910">
    <property type="entry name" value="Plug_dom"/>
</dbReference>
<evidence type="ECO:0000256" key="1">
    <source>
        <dbReference type="ARBA" id="ARBA00004571"/>
    </source>
</evidence>
<dbReference type="InterPro" id="IPR039426">
    <property type="entry name" value="TonB-dep_rcpt-like"/>
</dbReference>
<dbReference type="PANTHER" id="PTHR30069">
    <property type="entry name" value="TONB-DEPENDENT OUTER MEMBRANE RECEPTOR"/>
    <property type="match status" value="1"/>
</dbReference>
<evidence type="ECO:0000259" key="11">
    <source>
        <dbReference type="Pfam" id="PF00593"/>
    </source>
</evidence>
<dbReference type="GO" id="GO:0015344">
    <property type="term" value="F:siderophore uptake transmembrane transporter activity"/>
    <property type="evidence" value="ECO:0007669"/>
    <property type="project" value="TreeGrafter"/>
</dbReference>
<evidence type="ECO:0000256" key="3">
    <source>
        <dbReference type="ARBA" id="ARBA00022452"/>
    </source>
</evidence>
<organism evidence="13 14">
    <name type="scientific">Sphingomonas aurantiaca</name>
    <dbReference type="NCBI Taxonomy" id="185949"/>
    <lineage>
        <taxon>Bacteria</taxon>
        <taxon>Pseudomonadati</taxon>
        <taxon>Pseudomonadota</taxon>
        <taxon>Alphaproteobacteria</taxon>
        <taxon>Sphingomonadales</taxon>
        <taxon>Sphingomonadaceae</taxon>
        <taxon>Sphingomonas</taxon>
    </lineage>
</organism>
<dbReference type="Gene3D" id="2.40.170.20">
    <property type="entry name" value="TonB-dependent receptor, beta-barrel domain"/>
    <property type="match status" value="1"/>
</dbReference>
<evidence type="ECO:0000256" key="5">
    <source>
        <dbReference type="ARBA" id="ARBA00023077"/>
    </source>
</evidence>
<evidence type="ECO:0000313" key="14">
    <source>
        <dbReference type="Proteomes" id="UP000326857"/>
    </source>
</evidence>
<dbReference type="AlphaFoldDB" id="A0A5E8AB71"/>
<gene>
    <name evidence="13" type="ORF">SPHINGO391_500160</name>
</gene>
<proteinExistence type="inferred from homology"/>
<evidence type="ECO:0000256" key="7">
    <source>
        <dbReference type="ARBA" id="ARBA00023237"/>
    </source>
</evidence>
<feature type="signal peptide" evidence="10">
    <location>
        <begin position="1"/>
        <end position="22"/>
    </location>
</feature>
<evidence type="ECO:0000256" key="6">
    <source>
        <dbReference type="ARBA" id="ARBA00023136"/>
    </source>
</evidence>
<evidence type="ECO:0000313" key="13">
    <source>
        <dbReference type="EMBL" id="VVT28253.1"/>
    </source>
</evidence>
<dbReference type="RefSeq" id="WP_031441035.1">
    <property type="nucleotide sequence ID" value="NZ_LR701528.1"/>
</dbReference>
<dbReference type="EMBL" id="CABVLI010000046">
    <property type="protein sequence ID" value="VVT28253.1"/>
    <property type="molecule type" value="Genomic_DNA"/>
</dbReference>